<gene>
    <name evidence="1" type="ORF">FPZ44_00785</name>
</gene>
<dbReference type="Proteomes" id="UP000318102">
    <property type="component" value="Unassembled WGS sequence"/>
</dbReference>
<evidence type="ECO:0000313" key="1">
    <source>
        <dbReference type="EMBL" id="TVX91719.1"/>
    </source>
</evidence>
<reference evidence="1 2" key="1">
    <citation type="submission" date="2019-07" db="EMBL/GenBank/DDBJ databases">
        <authorList>
            <person name="Kim J."/>
        </authorList>
    </citation>
    <scope>NUCLEOTIDE SEQUENCE [LARGE SCALE GENOMIC DNA]</scope>
    <source>
        <strain evidence="1 2">N4</strain>
    </source>
</reference>
<dbReference type="RefSeq" id="WP_144986493.1">
    <property type="nucleotide sequence ID" value="NZ_VNJK01000001.1"/>
</dbReference>
<evidence type="ECO:0000313" key="2">
    <source>
        <dbReference type="Proteomes" id="UP000318102"/>
    </source>
</evidence>
<dbReference type="EMBL" id="VNJK01000001">
    <property type="protein sequence ID" value="TVX91719.1"/>
    <property type="molecule type" value="Genomic_DNA"/>
</dbReference>
<organism evidence="1 2">
    <name type="scientific">Paenibacillus agilis</name>
    <dbReference type="NCBI Taxonomy" id="3020863"/>
    <lineage>
        <taxon>Bacteria</taxon>
        <taxon>Bacillati</taxon>
        <taxon>Bacillota</taxon>
        <taxon>Bacilli</taxon>
        <taxon>Bacillales</taxon>
        <taxon>Paenibacillaceae</taxon>
        <taxon>Paenibacillus</taxon>
    </lineage>
</organism>
<comment type="caution">
    <text evidence="1">The sequence shown here is derived from an EMBL/GenBank/DDBJ whole genome shotgun (WGS) entry which is preliminary data.</text>
</comment>
<dbReference type="InterPro" id="IPR036983">
    <property type="entry name" value="AIM24_sf"/>
</dbReference>
<name>A0A559IVR8_9BACL</name>
<dbReference type="Pfam" id="PF01987">
    <property type="entry name" value="AIM24"/>
    <property type="match status" value="1"/>
</dbReference>
<protein>
    <recommendedName>
        <fullName evidence="3">AIM24 family protein</fullName>
    </recommendedName>
</protein>
<evidence type="ECO:0008006" key="3">
    <source>
        <dbReference type="Google" id="ProtNLM"/>
    </source>
</evidence>
<proteinExistence type="predicted"/>
<dbReference type="InterPro" id="IPR016031">
    <property type="entry name" value="Trp_RNA-bd_attenuator-like_dom"/>
</dbReference>
<dbReference type="InterPro" id="IPR002838">
    <property type="entry name" value="AIM24"/>
</dbReference>
<dbReference type="AlphaFoldDB" id="A0A559IVR8"/>
<keyword evidence="2" id="KW-1185">Reference proteome</keyword>
<dbReference type="SUPFAM" id="SSF51219">
    <property type="entry name" value="TRAP-like"/>
    <property type="match status" value="1"/>
</dbReference>
<accession>A0A559IVR8</accession>
<dbReference type="OrthoDB" id="2632108at2"/>
<sequence>MNIINEAEAVLSQALSIELAAGEVVYILHPGQILSFQGASAQREDQLMDIAGIYRKRKFVQSRISGPVKFMIGLPTGFSMQTIPITAGSDLLFEWKHVMFYTAGMKVDRRVQTFKNAVITRELVKMKFTAEDGLLGVISHGPLYRMELDPVRPTYVDVSCLVAYPENAQLKPVVYGNTLASQHMNYHWEITGKGYVLLQTSKSDGQLERDLEGGGFIKRILREVIPFGGVFIK</sequence>
<dbReference type="Gene3D" id="3.60.160.10">
    <property type="entry name" value="Mitochondrial biogenesis AIM24"/>
    <property type="match status" value="1"/>
</dbReference>